<dbReference type="GO" id="GO:0015833">
    <property type="term" value="P:peptide transport"/>
    <property type="evidence" value="ECO:0007669"/>
    <property type="project" value="TreeGrafter"/>
</dbReference>
<proteinExistence type="inferred from homology"/>
<dbReference type="RefSeq" id="WP_109870537.1">
    <property type="nucleotide sequence ID" value="NZ_QGNA01000002.1"/>
</dbReference>
<dbReference type="GO" id="GO:1904680">
    <property type="term" value="F:peptide transmembrane transporter activity"/>
    <property type="evidence" value="ECO:0007669"/>
    <property type="project" value="TreeGrafter"/>
</dbReference>
<evidence type="ECO:0000256" key="2">
    <source>
        <dbReference type="ARBA" id="ARBA00005695"/>
    </source>
</evidence>
<protein>
    <submittedName>
        <fullName evidence="6">Twin-arginine translocation pathway signal protein</fullName>
    </submittedName>
</protein>
<accession>A0A317FHL8</accession>
<dbReference type="PANTHER" id="PTHR30290:SF9">
    <property type="entry name" value="OLIGOPEPTIDE-BINDING PROTEIN APPA"/>
    <property type="match status" value="1"/>
</dbReference>
<dbReference type="Pfam" id="PF00496">
    <property type="entry name" value="SBP_bac_5"/>
    <property type="match status" value="2"/>
</dbReference>
<sequence length="560" mass="63259">MRRRDLIQGTAIAAALAAGGLGARGAAAQQAGDPIRKLVILSRPQSNNPQAYQAAEIIAQEWRKLGLDVEIRPLPRQQQSEVVWNRRQEWDMTMWQMVGRPERSDPDELVFNLFHSSTAPTGFNFVGWADPEYDRLAEAQRVETNPDRRREIIRAAQERVNQGQPYLFLVHPKQVHAFNKAQLREGTLVNQAGLGLRNIWTYLGVEPVGNRRDMVLNASEPVQAIHPLWISGATDSWVTELVWDRIMRIGPDGLPRPWAAETVTQVDPTTIDITIRQGMKFHDGSPVTVDDCIFSFEAPAIGNEVPMYRPFVLNIAKVEKTGDRSFRITLKQADAGFFTSSLAKLNIIQKSAWEPVLRDYQNRPENIERFVVERPIGSGPFKVSRARLSEEIVLERNADHWAAPKIERWILRIVQNVEATLGMLNRGEINFLADYTGDPDLVKQLVSRNRNIVMNEAVDVGFQFLGWNMRRPPFNDPAFRRALSAAVNRELMAEAAWNGFAEPANSHVSPALPFWHREGIVGMLPSGLDQAQRILQEAGYRVVNGRLHYPAGTREQTTPN</sequence>
<comment type="similarity">
    <text evidence="2">Belongs to the bacterial solute-binding protein 5 family.</text>
</comment>
<comment type="caution">
    <text evidence="6">The sequence shown here is derived from an EMBL/GenBank/DDBJ whole genome shotgun (WGS) entry which is preliminary data.</text>
</comment>
<dbReference type="OrthoDB" id="9801912at2"/>
<gene>
    <name evidence="6" type="ORF">DFH01_11370</name>
</gene>
<dbReference type="InterPro" id="IPR000914">
    <property type="entry name" value="SBP_5_dom"/>
</dbReference>
<evidence type="ECO:0000256" key="4">
    <source>
        <dbReference type="ARBA" id="ARBA00022729"/>
    </source>
</evidence>
<name>A0A317FHL8_9PROT</name>
<evidence type="ECO:0000259" key="5">
    <source>
        <dbReference type="Pfam" id="PF00496"/>
    </source>
</evidence>
<feature type="domain" description="Solute-binding protein family 5" evidence="5">
    <location>
        <begin position="255"/>
        <end position="546"/>
    </location>
</feature>
<dbReference type="AlphaFoldDB" id="A0A317FHL8"/>
<organism evidence="6 7">
    <name type="scientific">Falsiroseomonas bella</name>
    <dbReference type="NCBI Taxonomy" id="2184016"/>
    <lineage>
        <taxon>Bacteria</taxon>
        <taxon>Pseudomonadati</taxon>
        <taxon>Pseudomonadota</taxon>
        <taxon>Alphaproteobacteria</taxon>
        <taxon>Acetobacterales</taxon>
        <taxon>Roseomonadaceae</taxon>
        <taxon>Falsiroseomonas</taxon>
    </lineage>
</organism>
<dbReference type="PANTHER" id="PTHR30290">
    <property type="entry name" value="PERIPLASMIC BINDING COMPONENT OF ABC TRANSPORTER"/>
    <property type="match status" value="1"/>
</dbReference>
<feature type="domain" description="Solute-binding protein family 5" evidence="5">
    <location>
        <begin position="30"/>
        <end position="118"/>
    </location>
</feature>
<comment type="subcellular location">
    <subcellularLocation>
        <location evidence="1">Periplasm</location>
    </subcellularLocation>
</comment>
<reference evidence="7" key="1">
    <citation type="submission" date="2018-05" db="EMBL/GenBank/DDBJ databases">
        <authorList>
            <person name="Du Z."/>
            <person name="Wang X."/>
        </authorList>
    </citation>
    <scope>NUCLEOTIDE SEQUENCE [LARGE SCALE GENOMIC DNA]</scope>
    <source>
        <strain evidence="7">CQN31</strain>
    </source>
</reference>
<dbReference type="CDD" id="cd00995">
    <property type="entry name" value="PBP2_NikA_DppA_OppA_like"/>
    <property type="match status" value="1"/>
</dbReference>
<evidence type="ECO:0000313" key="6">
    <source>
        <dbReference type="EMBL" id="PWS37429.1"/>
    </source>
</evidence>
<evidence type="ECO:0000256" key="1">
    <source>
        <dbReference type="ARBA" id="ARBA00004418"/>
    </source>
</evidence>
<dbReference type="EMBL" id="QGNA01000002">
    <property type="protein sequence ID" value="PWS37429.1"/>
    <property type="molecule type" value="Genomic_DNA"/>
</dbReference>
<evidence type="ECO:0000313" key="7">
    <source>
        <dbReference type="Proteomes" id="UP000245765"/>
    </source>
</evidence>
<keyword evidence="4" id="KW-0732">Signal</keyword>
<dbReference type="InterPro" id="IPR006311">
    <property type="entry name" value="TAT_signal"/>
</dbReference>
<dbReference type="Gene3D" id="3.40.190.10">
    <property type="entry name" value="Periplasmic binding protein-like II"/>
    <property type="match status" value="1"/>
</dbReference>
<evidence type="ECO:0000256" key="3">
    <source>
        <dbReference type="ARBA" id="ARBA00022448"/>
    </source>
</evidence>
<dbReference type="InterPro" id="IPR039424">
    <property type="entry name" value="SBP_5"/>
</dbReference>
<dbReference type="SUPFAM" id="SSF53850">
    <property type="entry name" value="Periplasmic binding protein-like II"/>
    <property type="match status" value="2"/>
</dbReference>
<keyword evidence="3" id="KW-0813">Transport</keyword>
<dbReference type="Proteomes" id="UP000245765">
    <property type="component" value="Unassembled WGS sequence"/>
</dbReference>
<dbReference type="PROSITE" id="PS51318">
    <property type="entry name" value="TAT"/>
    <property type="match status" value="1"/>
</dbReference>
<keyword evidence="7" id="KW-1185">Reference proteome</keyword>
<dbReference type="Gene3D" id="3.10.105.10">
    <property type="entry name" value="Dipeptide-binding Protein, Domain 3"/>
    <property type="match status" value="2"/>
</dbReference>